<evidence type="ECO:0000256" key="1">
    <source>
        <dbReference type="SAM" id="MobiDB-lite"/>
    </source>
</evidence>
<evidence type="ECO:0000313" key="4">
    <source>
        <dbReference type="Proteomes" id="UP000186817"/>
    </source>
</evidence>
<dbReference type="AlphaFoldDB" id="A0A1Q9CF46"/>
<organism evidence="3 4">
    <name type="scientific">Symbiodinium microadriaticum</name>
    <name type="common">Dinoflagellate</name>
    <name type="synonym">Zooxanthella microadriatica</name>
    <dbReference type="NCBI Taxonomy" id="2951"/>
    <lineage>
        <taxon>Eukaryota</taxon>
        <taxon>Sar</taxon>
        <taxon>Alveolata</taxon>
        <taxon>Dinophyceae</taxon>
        <taxon>Suessiales</taxon>
        <taxon>Symbiodiniaceae</taxon>
        <taxon>Symbiodinium</taxon>
    </lineage>
</organism>
<dbReference type="EMBL" id="LSRX01001269">
    <property type="protein sequence ID" value="OLP81573.1"/>
    <property type="molecule type" value="Genomic_DNA"/>
</dbReference>
<dbReference type="Proteomes" id="UP000186817">
    <property type="component" value="Unassembled WGS sequence"/>
</dbReference>
<comment type="caution">
    <text evidence="3">The sequence shown here is derived from an EMBL/GenBank/DDBJ whole genome shotgun (WGS) entry which is preliminary data.</text>
</comment>
<keyword evidence="4" id="KW-1185">Reference proteome</keyword>
<proteinExistence type="predicted"/>
<feature type="chain" id="PRO_5012638520" evidence="2">
    <location>
        <begin position="25"/>
        <end position="256"/>
    </location>
</feature>
<feature type="region of interest" description="Disordered" evidence="1">
    <location>
        <begin position="67"/>
        <end position="87"/>
    </location>
</feature>
<name>A0A1Q9CF46_SYMMI</name>
<protein>
    <submittedName>
        <fullName evidence="3">Uncharacterized protein</fullName>
    </submittedName>
</protein>
<reference evidence="3 4" key="1">
    <citation type="submission" date="2016-02" db="EMBL/GenBank/DDBJ databases">
        <title>Genome analysis of coral dinoflagellate symbionts highlights evolutionary adaptations to a symbiotic lifestyle.</title>
        <authorList>
            <person name="Aranda M."/>
            <person name="Li Y."/>
            <person name="Liew Y.J."/>
            <person name="Baumgarten S."/>
            <person name="Simakov O."/>
            <person name="Wilson M."/>
            <person name="Piel J."/>
            <person name="Ashoor H."/>
            <person name="Bougouffa S."/>
            <person name="Bajic V.B."/>
            <person name="Ryu T."/>
            <person name="Ravasi T."/>
            <person name="Bayer T."/>
            <person name="Micklem G."/>
            <person name="Kim H."/>
            <person name="Bhak J."/>
            <person name="Lajeunesse T.C."/>
            <person name="Voolstra C.R."/>
        </authorList>
    </citation>
    <scope>NUCLEOTIDE SEQUENCE [LARGE SCALE GENOMIC DNA]</scope>
    <source>
        <strain evidence="3 4">CCMP2467</strain>
    </source>
</reference>
<evidence type="ECO:0000313" key="3">
    <source>
        <dbReference type="EMBL" id="OLP81573.1"/>
    </source>
</evidence>
<sequence length="256" mass="28491">MNLVQRFNLSLWLYFACSSWVGNSLDERCPFFAETCVPDILEGFQAEETSAGTELRLLQLGLTLQRADRQEQESTPGENRNPRNRPFQQRYVQLSTEDLLWARRQAAQQNPLLAIDELTNSLGGMSAGRRGFSRVPEHKAGWIAFTDHDPTQGFVMGDVQIGPAQDESDVTHYNIFWASNGTVMDFIVALPLGTYVHSLHARADEGRGVPIPTSANEMLVFTSNTAGMMDKGVAVSVFDHWQPPVPKLLKGLLKGL</sequence>
<accession>A0A1Q9CF46</accession>
<evidence type="ECO:0000256" key="2">
    <source>
        <dbReference type="SAM" id="SignalP"/>
    </source>
</evidence>
<dbReference type="OrthoDB" id="531541at2759"/>
<feature type="signal peptide" evidence="2">
    <location>
        <begin position="1"/>
        <end position="24"/>
    </location>
</feature>
<gene>
    <name evidence="3" type="ORF">AK812_SmicGene49094</name>
</gene>
<keyword evidence="2" id="KW-0732">Signal</keyword>